<dbReference type="GO" id="GO:0015293">
    <property type="term" value="F:symporter activity"/>
    <property type="evidence" value="ECO:0007669"/>
    <property type="project" value="UniProtKB-KW"/>
</dbReference>
<dbReference type="Pfam" id="PF04193">
    <property type="entry name" value="PQ-loop"/>
    <property type="match status" value="2"/>
</dbReference>
<evidence type="ECO:0000313" key="13">
    <source>
        <dbReference type="Proteomes" id="UP000604046"/>
    </source>
</evidence>
<dbReference type="FunFam" id="1.20.1280.290:FF:000016">
    <property type="entry name" value="Cystinosin homolog"/>
    <property type="match status" value="1"/>
</dbReference>
<evidence type="ECO:0000256" key="6">
    <source>
        <dbReference type="ARBA" id="ARBA00022847"/>
    </source>
</evidence>
<organism evidence="12 13">
    <name type="scientific">Symbiodinium natans</name>
    <dbReference type="NCBI Taxonomy" id="878477"/>
    <lineage>
        <taxon>Eukaryota</taxon>
        <taxon>Sar</taxon>
        <taxon>Alveolata</taxon>
        <taxon>Dinophyceae</taxon>
        <taxon>Suessiales</taxon>
        <taxon>Symbiodiniaceae</taxon>
        <taxon>Symbiodinium</taxon>
    </lineage>
</organism>
<dbReference type="PANTHER" id="PTHR13131">
    <property type="entry name" value="CYSTINOSIN"/>
    <property type="match status" value="1"/>
</dbReference>
<keyword evidence="7 11" id="KW-1133">Transmembrane helix</keyword>
<feature type="transmembrane region" description="Helical" evidence="11">
    <location>
        <begin position="62"/>
        <end position="86"/>
    </location>
</feature>
<dbReference type="OrthoDB" id="75720at2759"/>
<dbReference type="AlphaFoldDB" id="A0A812V7Z3"/>
<keyword evidence="6" id="KW-0769">Symport</keyword>
<evidence type="ECO:0000256" key="3">
    <source>
        <dbReference type="ARBA" id="ARBA00022448"/>
    </source>
</evidence>
<keyword evidence="9" id="KW-0458">Lysosome</keyword>
<keyword evidence="4 11" id="KW-0812">Transmembrane</keyword>
<feature type="transmembrane region" description="Helical" evidence="11">
    <location>
        <begin position="106"/>
        <end position="129"/>
    </location>
</feature>
<evidence type="ECO:0000256" key="8">
    <source>
        <dbReference type="ARBA" id="ARBA00023136"/>
    </source>
</evidence>
<evidence type="ECO:0000256" key="4">
    <source>
        <dbReference type="ARBA" id="ARBA00022692"/>
    </source>
</evidence>
<dbReference type="Gene3D" id="1.20.1280.290">
    <property type="match status" value="1"/>
</dbReference>
<keyword evidence="5" id="KW-0677">Repeat</keyword>
<gene>
    <name evidence="12" type="primary">CTNS</name>
    <name evidence="12" type="ORF">SNAT2548_LOCUS34521</name>
</gene>
<reference evidence="12" key="1">
    <citation type="submission" date="2021-02" db="EMBL/GenBank/DDBJ databases">
        <authorList>
            <person name="Dougan E. K."/>
            <person name="Rhodes N."/>
            <person name="Thang M."/>
            <person name="Chan C."/>
        </authorList>
    </citation>
    <scope>NUCLEOTIDE SEQUENCE</scope>
</reference>
<name>A0A812V7Z3_9DINO</name>
<dbReference type="EMBL" id="CAJNDS010002813">
    <property type="protein sequence ID" value="CAE7607073.1"/>
    <property type="molecule type" value="Genomic_DNA"/>
</dbReference>
<dbReference type="PANTHER" id="PTHR13131:SF5">
    <property type="entry name" value="CYSTINOSIN"/>
    <property type="match status" value="1"/>
</dbReference>
<dbReference type="GO" id="GO:0015184">
    <property type="term" value="F:L-cystine transmembrane transporter activity"/>
    <property type="evidence" value="ECO:0007669"/>
    <property type="project" value="TreeGrafter"/>
</dbReference>
<evidence type="ECO:0000256" key="7">
    <source>
        <dbReference type="ARBA" id="ARBA00022989"/>
    </source>
</evidence>
<evidence type="ECO:0000256" key="10">
    <source>
        <dbReference type="ARBA" id="ARBA00048473"/>
    </source>
</evidence>
<evidence type="ECO:0000313" key="12">
    <source>
        <dbReference type="EMBL" id="CAE7607073.1"/>
    </source>
</evidence>
<keyword evidence="8 11" id="KW-0472">Membrane</keyword>
<protein>
    <submittedName>
        <fullName evidence="12">CTNS protein</fullName>
    </submittedName>
</protein>
<dbReference type="SMART" id="SM00679">
    <property type="entry name" value="CTNS"/>
    <property type="match status" value="2"/>
</dbReference>
<keyword evidence="3" id="KW-0813">Transport</keyword>
<evidence type="ECO:0000256" key="11">
    <source>
        <dbReference type="SAM" id="Phobius"/>
    </source>
</evidence>
<keyword evidence="13" id="KW-1185">Reference proteome</keyword>
<comment type="catalytic activity">
    <reaction evidence="10">
        <text>L-cystine(out) + H(+)(out) = L-cystine(in) + H(+)(in)</text>
        <dbReference type="Rhea" id="RHEA:66172"/>
        <dbReference type="ChEBI" id="CHEBI:15378"/>
        <dbReference type="ChEBI" id="CHEBI:35491"/>
    </reaction>
    <physiologicalReaction direction="left-to-right" evidence="10">
        <dbReference type="Rhea" id="RHEA:66173"/>
    </physiologicalReaction>
</comment>
<comment type="similarity">
    <text evidence="2">Belongs to the cystinosin family.</text>
</comment>
<sequence>MDVALAPGDGSEESQESSEDDKCAGAARAMLCHASARRELNYDSPVFLNIRRRSVVGLSLDYQILNAFGFTCYFLFNALLFWSPGIRGAYRQSHHGQDSAVRLNDVVFAGHALLVTLVTLAQIGIYYDYPPLAGSDRLLRFAVLAALGLVGLFMVGAALYIGAYEECCLSWLTFLTITAEVKVAISVVKYCPQVWMNYKRKSTAGWTIYNVLLDFTGGLLSVAQLLLDASLSNDWSKVSGDPAKLMLGNVSVFFDIIFIVQHFCLYRDASRGRALCDTHSSSSEAL</sequence>
<feature type="transmembrane region" description="Helical" evidence="11">
    <location>
        <begin position="246"/>
        <end position="265"/>
    </location>
</feature>
<feature type="transmembrane region" description="Helical" evidence="11">
    <location>
        <begin position="141"/>
        <end position="163"/>
    </location>
</feature>
<dbReference type="GO" id="GO:0005765">
    <property type="term" value="C:lysosomal membrane"/>
    <property type="evidence" value="ECO:0007669"/>
    <property type="project" value="UniProtKB-SubCell"/>
</dbReference>
<evidence type="ECO:0000256" key="9">
    <source>
        <dbReference type="ARBA" id="ARBA00023228"/>
    </source>
</evidence>
<accession>A0A812V7Z3</accession>
<dbReference type="InterPro" id="IPR005282">
    <property type="entry name" value="LC_transporter"/>
</dbReference>
<dbReference type="InterPro" id="IPR006603">
    <property type="entry name" value="PQ-loop_rpt"/>
</dbReference>
<comment type="subcellular location">
    <subcellularLocation>
        <location evidence="1">Lysosome membrane</location>
        <topology evidence="1">Multi-pass membrane protein</topology>
    </subcellularLocation>
</comment>
<evidence type="ECO:0000256" key="5">
    <source>
        <dbReference type="ARBA" id="ARBA00022737"/>
    </source>
</evidence>
<comment type="caution">
    <text evidence="12">The sequence shown here is derived from an EMBL/GenBank/DDBJ whole genome shotgun (WGS) entry which is preliminary data.</text>
</comment>
<evidence type="ECO:0000256" key="1">
    <source>
        <dbReference type="ARBA" id="ARBA00004155"/>
    </source>
</evidence>
<feature type="transmembrane region" description="Helical" evidence="11">
    <location>
        <begin position="203"/>
        <end position="226"/>
    </location>
</feature>
<proteinExistence type="inferred from homology"/>
<dbReference type="Proteomes" id="UP000604046">
    <property type="component" value="Unassembled WGS sequence"/>
</dbReference>
<evidence type="ECO:0000256" key="2">
    <source>
        <dbReference type="ARBA" id="ARBA00006855"/>
    </source>
</evidence>